<dbReference type="Proteomes" id="UP000321617">
    <property type="component" value="Unassembled WGS sequence"/>
</dbReference>
<evidence type="ECO:0000313" key="2">
    <source>
        <dbReference type="Proteomes" id="UP000321617"/>
    </source>
</evidence>
<name>A0A562V3N8_9ACTN</name>
<sequence>MPDDIDAHPWLAQDDTPLHMVVGDMAAGDWDALLSHLRERPTAWRPPHGRRVVPATHSEVDVREDHAVAESDAHGGLTVWYFEDELIVSSSPAVTDAAGVSGVLGFMRELGDVLARDVVMTPEWEHGIEIYRYHRDTGTITGPA</sequence>
<dbReference type="OrthoDB" id="5194389at2"/>
<proteinExistence type="predicted"/>
<accession>A0A562V3N8</accession>
<comment type="caution">
    <text evidence="1">The sequence shown here is derived from an EMBL/GenBank/DDBJ whole genome shotgun (WGS) entry which is preliminary data.</text>
</comment>
<dbReference type="AlphaFoldDB" id="A0A562V3N8"/>
<evidence type="ECO:0000313" key="1">
    <source>
        <dbReference type="EMBL" id="TWJ12442.1"/>
    </source>
</evidence>
<protein>
    <submittedName>
        <fullName evidence="1">Uncharacterized protein</fullName>
    </submittedName>
</protein>
<gene>
    <name evidence="1" type="ORF">LX16_3200</name>
</gene>
<reference evidence="1 2" key="1">
    <citation type="journal article" date="2013" name="Stand. Genomic Sci.">
        <title>Genomic Encyclopedia of Type Strains, Phase I: The one thousand microbial genomes (KMG-I) project.</title>
        <authorList>
            <person name="Kyrpides N.C."/>
            <person name="Woyke T."/>
            <person name="Eisen J.A."/>
            <person name="Garrity G."/>
            <person name="Lilburn T.G."/>
            <person name="Beck B.J."/>
            <person name="Whitman W.B."/>
            <person name="Hugenholtz P."/>
            <person name="Klenk H.P."/>
        </authorList>
    </citation>
    <scope>NUCLEOTIDE SEQUENCE [LARGE SCALE GENOMIC DNA]</scope>
    <source>
        <strain evidence="1 2">DSM 45044</strain>
    </source>
</reference>
<organism evidence="1 2">
    <name type="scientific">Stackebrandtia albiflava</name>
    <dbReference type="NCBI Taxonomy" id="406432"/>
    <lineage>
        <taxon>Bacteria</taxon>
        <taxon>Bacillati</taxon>
        <taxon>Actinomycetota</taxon>
        <taxon>Actinomycetes</taxon>
        <taxon>Glycomycetales</taxon>
        <taxon>Glycomycetaceae</taxon>
        <taxon>Stackebrandtia</taxon>
    </lineage>
</organism>
<dbReference type="RefSeq" id="WP_147139566.1">
    <property type="nucleotide sequence ID" value="NZ_BAABIJ010000002.1"/>
</dbReference>
<keyword evidence="2" id="KW-1185">Reference proteome</keyword>
<dbReference type="EMBL" id="VLLL01000006">
    <property type="protein sequence ID" value="TWJ12442.1"/>
    <property type="molecule type" value="Genomic_DNA"/>
</dbReference>